<organism evidence="1">
    <name type="scientific">Billgrantia gudaonensis</name>
    <dbReference type="NCBI Taxonomy" id="376427"/>
    <lineage>
        <taxon>Bacteria</taxon>
        <taxon>Pseudomonadati</taxon>
        <taxon>Pseudomonadota</taxon>
        <taxon>Gammaproteobacteria</taxon>
        <taxon>Oceanospirillales</taxon>
        <taxon>Halomonadaceae</taxon>
        <taxon>Billgrantia</taxon>
    </lineage>
</organism>
<gene>
    <name evidence="1" type="ORF">DSL92_08015</name>
</gene>
<name>A0A432JGI5_9GAMM</name>
<proteinExistence type="predicted"/>
<reference evidence="1" key="1">
    <citation type="submission" date="2018-12" db="EMBL/GenBank/DDBJ databases">
        <authorList>
            <person name="Jadhav K."/>
            <person name="Kushwaha B."/>
            <person name="Jadhav I."/>
        </authorList>
    </citation>
    <scope>NUCLEOTIDE SEQUENCE [LARGE SCALE GENOMIC DNA]</scope>
    <source>
        <strain evidence="1">SBS 10</strain>
    </source>
</reference>
<accession>A0A432JGI5</accession>
<sequence length="94" mass="10604">MYLLSSALPCSPQVKHLFQIFMTRVREVMMGSFTKKVQSLIKEGTTGRYSDGKRFVPDDPRGSASLLDDGTRSLESAESLRWKSAMTFPWPMLA</sequence>
<protein>
    <submittedName>
        <fullName evidence="1">Uncharacterized protein</fullName>
    </submittedName>
</protein>
<evidence type="ECO:0000313" key="1">
    <source>
        <dbReference type="EMBL" id="RUA22064.1"/>
    </source>
</evidence>
<dbReference type="EMBL" id="RXHI01000025">
    <property type="protein sequence ID" value="RUA22064.1"/>
    <property type="molecule type" value="Genomic_DNA"/>
</dbReference>
<comment type="caution">
    <text evidence="1">The sequence shown here is derived from an EMBL/GenBank/DDBJ whole genome shotgun (WGS) entry which is preliminary data.</text>
</comment>
<dbReference type="AlphaFoldDB" id="A0A432JGI5"/>